<dbReference type="RefSeq" id="WP_283078431.1">
    <property type="nucleotide sequence ID" value="NZ_CP121671.1"/>
</dbReference>
<gene>
    <name evidence="2" type="ORF">P9989_08985</name>
</gene>
<reference evidence="2 3" key="1">
    <citation type="submission" date="2023-04" db="EMBL/GenBank/DDBJ databases">
        <title>Genome sequence of Halobacillus naozhouensis KACC 21980.</title>
        <authorList>
            <person name="Kim S."/>
            <person name="Heo J."/>
            <person name="Kwon S.-W."/>
        </authorList>
    </citation>
    <scope>NUCLEOTIDE SEQUENCE [LARGE SCALE GENOMIC DNA]</scope>
    <source>
        <strain evidence="2 3">KCTC 13234</strain>
    </source>
</reference>
<dbReference type="EMBL" id="CP121671">
    <property type="protein sequence ID" value="WFT76477.1"/>
    <property type="molecule type" value="Genomic_DNA"/>
</dbReference>
<protein>
    <recommendedName>
        <fullName evidence="4">DUF4871 domain-containing protein</fullName>
    </recommendedName>
</protein>
<accession>A0ABY8J325</accession>
<dbReference type="Proteomes" id="UP001221597">
    <property type="component" value="Chromosome"/>
</dbReference>
<evidence type="ECO:0000313" key="3">
    <source>
        <dbReference type="Proteomes" id="UP001221597"/>
    </source>
</evidence>
<dbReference type="Gene3D" id="2.60.40.3830">
    <property type="match status" value="1"/>
</dbReference>
<evidence type="ECO:0008006" key="4">
    <source>
        <dbReference type="Google" id="ProtNLM"/>
    </source>
</evidence>
<dbReference type="PROSITE" id="PS51257">
    <property type="entry name" value="PROKAR_LIPOPROTEIN"/>
    <property type="match status" value="1"/>
</dbReference>
<evidence type="ECO:0000313" key="2">
    <source>
        <dbReference type="EMBL" id="WFT76477.1"/>
    </source>
</evidence>
<feature type="signal peptide" evidence="1">
    <location>
        <begin position="1"/>
        <end position="20"/>
    </location>
</feature>
<evidence type="ECO:0000256" key="1">
    <source>
        <dbReference type="SAM" id="SignalP"/>
    </source>
</evidence>
<feature type="chain" id="PRO_5045662421" description="DUF4871 domain-containing protein" evidence="1">
    <location>
        <begin position="21"/>
        <end position="180"/>
    </location>
</feature>
<keyword evidence="3" id="KW-1185">Reference proteome</keyword>
<organism evidence="2 3">
    <name type="scientific">Halobacillus naozhouensis</name>
    <dbReference type="NCBI Taxonomy" id="554880"/>
    <lineage>
        <taxon>Bacteria</taxon>
        <taxon>Bacillati</taxon>
        <taxon>Bacillota</taxon>
        <taxon>Bacilli</taxon>
        <taxon>Bacillales</taxon>
        <taxon>Bacillaceae</taxon>
        <taxon>Halobacillus</taxon>
    </lineage>
</organism>
<keyword evidence="1" id="KW-0732">Signal</keyword>
<name>A0ABY8J325_9BACI</name>
<proteinExistence type="predicted"/>
<sequence length="180" mass="20718">MKRRFVFLAYLAFLLMLLTACETESKTEGKDNKVKELKYEGSTLEIKDEYNEWNLSPKFNYQTKSYSGESSTYEVIGSKDGFGITGNFPMKADKQKKFFWFYWGEENIKNQPVKVMAYKKGSEELIKVFSGKFYEGAQINENEVNMPSYLMLPSPGVWNLLAYINDELSGNIVVEVIPKG</sequence>